<reference evidence="2" key="1">
    <citation type="submission" date="2020-04" db="EMBL/GenBank/DDBJ databases">
        <authorList>
            <person name="Chiriac C."/>
            <person name="Salcher M."/>
            <person name="Ghai R."/>
            <person name="Kavagutti S V."/>
        </authorList>
    </citation>
    <scope>NUCLEOTIDE SEQUENCE</scope>
</reference>
<sequence length="105" mass="12276">MTIKHKQANMYPKVSDWYETNVIEHRESNAFDKWYIEVVYFEADAGYYYGSGKEHVMSGGYQKVLITDKLTGNVWEDAFLGETAHQDVERWANDIVTKIKYGKVK</sequence>
<dbReference type="EMBL" id="LR796305">
    <property type="protein sequence ID" value="CAB4135700.1"/>
    <property type="molecule type" value="Genomic_DNA"/>
</dbReference>
<evidence type="ECO:0000313" key="9">
    <source>
        <dbReference type="EMBL" id="CAB4216247.1"/>
    </source>
</evidence>
<evidence type="ECO:0000313" key="2">
    <source>
        <dbReference type="EMBL" id="CAB4146144.1"/>
    </source>
</evidence>
<evidence type="ECO:0000313" key="11">
    <source>
        <dbReference type="EMBL" id="CAB5230627.1"/>
    </source>
</evidence>
<evidence type="ECO:0000313" key="1">
    <source>
        <dbReference type="EMBL" id="CAB4135700.1"/>
    </source>
</evidence>
<evidence type="ECO:0000313" key="5">
    <source>
        <dbReference type="EMBL" id="CAB4174526.1"/>
    </source>
</evidence>
<organism evidence="2">
    <name type="scientific">uncultured Caudovirales phage</name>
    <dbReference type="NCBI Taxonomy" id="2100421"/>
    <lineage>
        <taxon>Viruses</taxon>
        <taxon>Duplodnaviria</taxon>
        <taxon>Heunggongvirae</taxon>
        <taxon>Uroviricota</taxon>
        <taxon>Caudoviricetes</taxon>
        <taxon>Peduoviridae</taxon>
        <taxon>Maltschvirus</taxon>
        <taxon>Maltschvirus maltsch</taxon>
    </lineage>
</organism>
<evidence type="ECO:0000313" key="10">
    <source>
        <dbReference type="EMBL" id="CAB4219930.1"/>
    </source>
</evidence>
<gene>
    <name evidence="6" type="ORF">UFOVP1031_124</name>
    <name evidence="7" type="ORF">UFOVP1172_11</name>
    <name evidence="8" type="ORF">UFOVP1240_73</name>
    <name evidence="9" type="ORF">UFOVP1486_130</name>
    <name evidence="11" type="ORF">UFOVP1578_39</name>
    <name evidence="10" type="ORF">UFOVP1630_31</name>
    <name evidence="1" type="ORF">UFOVP288_90</name>
    <name evidence="2" type="ORF">UFOVP483_106</name>
    <name evidence="3" type="ORF">UFOVP573_25</name>
    <name evidence="4" type="ORF">UFOVP769_90</name>
    <name evidence="5" type="ORF">UFOVP962_58</name>
</gene>
<dbReference type="EMBL" id="LR796709">
    <property type="protein sequence ID" value="CAB4161576.1"/>
    <property type="molecule type" value="Genomic_DNA"/>
</dbReference>
<name>A0A6J5MHJ2_9CAUD</name>
<dbReference type="EMBL" id="LR798423">
    <property type="protein sequence ID" value="CAB5230627.1"/>
    <property type="molecule type" value="Genomic_DNA"/>
</dbReference>
<protein>
    <submittedName>
        <fullName evidence="2">Uncharacterized protein</fullName>
    </submittedName>
</protein>
<accession>A0A6J5MHJ2</accession>
<evidence type="ECO:0000313" key="3">
    <source>
        <dbReference type="EMBL" id="CAB4150711.1"/>
    </source>
</evidence>
<proteinExistence type="predicted"/>
<evidence type="ECO:0000313" key="8">
    <source>
        <dbReference type="EMBL" id="CAB4191997.1"/>
    </source>
</evidence>
<dbReference type="EMBL" id="LR797492">
    <property type="protein sequence ID" value="CAB4219930.1"/>
    <property type="molecule type" value="Genomic_DNA"/>
</dbReference>
<evidence type="ECO:0000313" key="4">
    <source>
        <dbReference type="EMBL" id="CAB4161576.1"/>
    </source>
</evidence>
<dbReference type="EMBL" id="LR796917">
    <property type="protein sequence ID" value="CAB4174526.1"/>
    <property type="molecule type" value="Genomic_DNA"/>
</dbReference>
<dbReference type="EMBL" id="LR796461">
    <property type="protein sequence ID" value="CAB4146144.1"/>
    <property type="molecule type" value="Genomic_DNA"/>
</dbReference>
<dbReference type="EMBL" id="LR797180">
    <property type="protein sequence ID" value="CAB4191997.1"/>
    <property type="molecule type" value="Genomic_DNA"/>
</dbReference>
<evidence type="ECO:0000313" key="6">
    <source>
        <dbReference type="EMBL" id="CAB4179503.1"/>
    </source>
</evidence>
<dbReference type="EMBL" id="LR797434">
    <property type="protein sequence ID" value="CAB4216247.1"/>
    <property type="molecule type" value="Genomic_DNA"/>
</dbReference>
<dbReference type="EMBL" id="LR796980">
    <property type="protein sequence ID" value="CAB4179503.1"/>
    <property type="molecule type" value="Genomic_DNA"/>
</dbReference>
<dbReference type="EMBL" id="LR796548">
    <property type="protein sequence ID" value="CAB4150711.1"/>
    <property type="molecule type" value="Genomic_DNA"/>
</dbReference>
<dbReference type="EMBL" id="LR797130">
    <property type="protein sequence ID" value="CAB4188262.1"/>
    <property type="molecule type" value="Genomic_DNA"/>
</dbReference>
<evidence type="ECO:0000313" key="7">
    <source>
        <dbReference type="EMBL" id="CAB4188262.1"/>
    </source>
</evidence>